<gene>
    <name evidence="8" type="ORF">AN215_09195</name>
</gene>
<dbReference type="AlphaFoldDB" id="A0A1E7JNI7"/>
<keyword evidence="5" id="KW-0408">Iron</keyword>
<dbReference type="STRING" id="933944.AN215_09195"/>
<keyword evidence="9" id="KW-1185">Reference proteome</keyword>
<dbReference type="Gene3D" id="3.30.70.20">
    <property type="match status" value="1"/>
</dbReference>
<organism evidence="8 9">
    <name type="scientific">Streptomyces abyssalis</name>
    <dbReference type="NCBI Taxonomy" id="933944"/>
    <lineage>
        <taxon>Bacteria</taxon>
        <taxon>Bacillati</taxon>
        <taxon>Actinomycetota</taxon>
        <taxon>Actinomycetes</taxon>
        <taxon>Kitasatosporales</taxon>
        <taxon>Streptomycetaceae</taxon>
        <taxon>Streptomyces</taxon>
    </lineage>
</organism>
<accession>A0A1E7JNI7</accession>
<keyword evidence="7" id="KW-0003">3Fe-4S</keyword>
<evidence type="ECO:0000256" key="4">
    <source>
        <dbReference type="ARBA" id="ARBA00022982"/>
    </source>
</evidence>
<evidence type="ECO:0000313" key="9">
    <source>
        <dbReference type="Proteomes" id="UP000176087"/>
    </source>
</evidence>
<dbReference type="GO" id="GO:0046872">
    <property type="term" value="F:metal ion binding"/>
    <property type="evidence" value="ECO:0007669"/>
    <property type="project" value="UniProtKB-KW"/>
</dbReference>
<proteinExistence type="predicted"/>
<dbReference type="Pfam" id="PF13459">
    <property type="entry name" value="Fer4_15"/>
    <property type="match status" value="1"/>
</dbReference>
<keyword evidence="6" id="KW-0411">Iron-sulfur</keyword>
<dbReference type="GO" id="GO:0051538">
    <property type="term" value="F:3 iron, 4 sulfur cluster binding"/>
    <property type="evidence" value="ECO:0007669"/>
    <property type="project" value="UniProtKB-KW"/>
</dbReference>
<dbReference type="RefSeq" id="WP_070013084.1">
    <property type="nucleotide sequence ID" value="NZ_LJGS01000044.1"/>
</dbReference>
<evidence type="ECO:0000256" key="3">
    <source>
        <dbReference type="ARBA" id="ARBA00022723"/>
    </source>
</evidence>
<dbReference type="InterPro" id="IPR051269">
    <property type="entry name" value="Fe-S_cluster_ET"/>
</dbReference>
<dbReference type="EMBL" id="LJGT01000038">
    <property type="protein sequence ID" value="OEU89841.1"/>
    <property type="molecule type" value="Genomic_DNA"/>
</dbReference>
<evidence type="ECO:0000256" key="6">
    <source>
        <dbReference type="ARBA" id="ARBA00023014"/>
    </source>
</evidence>
<keyword evidence="3" id="KW-0479">Metal-binding</keyword>
<dbReference type="PANTHER" id="PTHR36923:SF3">
    <property type="entry name" value="FERREDOXIN"/>
    <property type="match status" value="1"/>
</dbReference>
<dbReference type="Proteomes" id="UP000176087">
    <property type="component" value="Unassembled WGS sequence"/>
</dbReference>
<evidence type="ECO:0000256" key="5">
    <source>
        <dbReference type="ARBA" id="ARBA00023004"/>
    </source>
</evidence>
<comment type="caution">
    <text evidence="8">The sequence shown here is derived from an EMBL/GenBank/DDBJ whole genome shotgun (WGS) entry which is preliminary data.</text>
</comment>
<dbReference type="OrthoDB" id="3215002at2"/>
<keyword evidence="4" id="KW-0249">Electron transport</keyword>
<dbReference type="SUPFAM" id="SSF54862">
    <property type="entry name" value="4Fe-4S ferredoxins"/>
    <property type="match status" value="1"/>
</dbReference>
<evidence type="ECO:0000313" key="8">
    <source>
        <dbReference type="EMBL" id="OEU89841.1"/>
    </source>
</evidence>
<evidence type="ECO:0000256" key="7">
    <source>
        <dbReference type="ARBA" id="ARBA00023291"/>
    </source>
</evidence>
<evidence type="ECO:0008006" key="10">
    <source>
        <dbReference type="Google" id="ProtNLM"/>
    </source>
</evidence>
<evidence type="ECO:0000256" key="1">
    <source>
        <dbReference type="ARBA" id="ARBA00001927"/>
    </source>
</evidence>
<evidence type="ECO:0000256" key="2">
    <source>
        <dbReference type="ARBA" id="ARBA00022448"/>
    </source>
</evidence>
<name>A0A1E7JNI7_9ACTN</name>
<protein>
    <recommendedName>
        <fullName evidence="10">Ferredoxin</fullName>
    </recommendedName>
</protein>
<sequence length="63" mass="6736">MKLLLDSTLCQGYGLCQEHAPELIELDEWGYASVVAADVPPGAENAARDCADSCPNSALRLEN</sequence>
<dbReference type="PANTHER" id="PTHR36923">
    <property type="entry name" value="FERREDOXIN"/>
    <property type="match status" value="1"/>
</dbReference>
<comment type="cofactor">
    <cofactor evidence="1">
        <name>[3Fe-4S] cluster</name>
        <dbReference type="ChEBI" id="CHEBI:21137"/>
    </cofactor>
</comment>
<keyword evidence="2" id="KW-0813">Transport</keyword>
<reference evidence="8 9" key="1">
    <citation type="journal article" date="2016" name="Front. Microbiol.">
        <title>Comparative Genomics Analysis of Streptomyces Species Reveals Their Adaptation to the Marine Environment and Their Diversity at the Genomic Level.</title>
        <authorList>
            <person name="Tian X."/>
            <person name="Zhang Z."/>
            <person name="Yang T."/>
            <person name="Chen M."/>
            <person name="Li J."/>
            <person name="Chen F."/>
            <person name="Yang J."/>
            <person name="Li W."/>
            <person name="Zhang B."/>
            <person name="Zhang Z."/>
            <person name="Wu J."/>
            <person name="Zhang C."/>
            <person name="Long L."/>
            <person name="Xiao J."/>
        </authorList>
    </citation>
    <scope>NUCLEOTIDE SEQUENCE [LARGE SCALE GENOMIC DNA]</scope>
    <source>
        <strain evidence="8 9">SCSIO 10390</strain>
    </source>
</reference>